<accession>A0A7X1LN75</accession>
<dbReference type="EMBL" id="JACMHY010000001">
    <property type="protein sequence ID" value="MBC2863543.1"/>
    <property type="molecule type" value="Genomic_DNA"/>
</dbReference>
<reference evidence="1 2" key="1">
    <citation type="submission" date="2020-08" db="EMBL/GenBank/DDBJ databases">
        <title>Whole-Genome Sequence of French Clinical Streptomyces mexicanus Strain Q0842.</title>
        <authorList>
            <person name="Boxberger M."/>
            <person name="La Scola B."/>
        </authorList>
    </citation>
    <scope>NUCLEOTIDE SEQUENCE [LARGE SCALE GENOMIC DNA]</scope>
    <source>
        <strain evidence="1 2">Marseille-Q0842</strain>
    </source>
</reference>
<dbReference type="Proteomes" id="UP000517694">
    <property type="component" value="Unassembled WGS sequence"/>
</dbReference>
<protein>
    <submittedName>
        <fullName evidence="1">Uncharacterized protein</fullName>
    </submittedName>
</protein>
<sequence length="480" mass="50778">MPRSTFAFTPTMPDIKDLLAALHAGGPDLRVNRAGQGAVAQLCTEDGHPLVSLEAPRYIQVPGETARLLGGTAGMDAPVWWTEVRATAAVPEAQRLAASVAGRLATLLDGTTWPPEAATRTEVVAIPASGPSAAHADDGGDVLAESDVLTDQAAVVLHDSPILAATTWLTELLRTTARTGRHLYLVTPPITRLTLPARTLLDRAPARWVIHAPETGYYDGLSGLVLSWRDGHFAPAADPGPTVADAYRPPSGSATGERQLLLSLRTIHPADERLLLGGALECAWQVLTDQVPAGWSTAEPVNVPWSRRQLTDLARTRARSGSPTWLVAVGSPDRPAIATQRVQHTRLGVEEHITVAFGHPTDKVAPLHLLPHLAEELATRHNLAMMITELRAARADLMVPAHYEPPALPVSLTLGPDAAADLGAGRAGGALPGSPPAHLGSAARPAFHYALGDGDDPAAWQRLQALKRYVESLTEPGLTS</sequence>
<dbReference type="Pfam" id="PF19674">
    <property type="entry name" value="DUF6177"/>
    <property type="match status" value="1"/>
</dbReference>
<keyword evidence="2" id="KW-1185">Reference proteome</keyword>
<dbReference type="InterPro" id="IPR046175">
    <property type="entry name" value="DUF6177"/>
</dbReference>
<comment type="caution">
    <text evidence="1">The sequence shown here is derived from an EMBL/GenBank/DDBJ whole genome shotgun (WGS) entry which is preliminary data.</text>
</comment>
<evidence type="ECO:0000313" key="2">
    <source>
        <dbReference type="Proteomes" id="UP000517694"/>
    </source>
</evidence>
<name>A0A7X1LN75_9ACTN</name>
<gene>
    <name evidence="1" type="ORF">H1R13_00590</name>
</gene>
<dbReference type="AlphaFoldDB" id="A0A7X1LN75"/>
<evidence type="ECO:0000313" key="1">
    <source>
        <dbReference type="EMBL" id="MBC2863543.1"/>
    </source>
</evidence>
<organism evidence="1 2">
    <name type="scientific">Streptomyces mexicanus</name>
    <dbReference type="NCBI Taxonomy" id="178566"/>
    <lineage>
        <taxon>Bacteria</taxon>
        <taxon>Bacillati</taxon>
        <taxon>Actinomycetota</taxon>
        <taxon>Actinomycetes</taxon>
        <taxon>Kitasatosporales</taxon>
        <taxon>Streptomycetaceae</taxon>
        <taxon>Streptomyces</taxon>
    </lineage>
</organism>
<proteinExistence type="predicted"/>